<evidence type="ECO:0000313" key="3">
    <source>
        <dbReference type="Proteomes" id="UP001314263"/>
    </source>
</evidence>
<comment type="caution">
    <text evidence="2">The sequence shown here is derived from an EMBL/GenBank/DDBJ whole genome shotgun (WGS) entry which is preliminary data.</text>
</comment>
<evidence type="ECO:0008006" key="4">
    <source>
        <dbReference type="Google" id="ProtNLM"/>
    </source>
</evidence>
<feature type="compositionally biased region" description="Basic and acidic residues" evidence="1">
    <location>
        <begin position="345"/>
        <end position="360"/>
    </location>
</feature>
<organism evidence="2 3">
    <name type="scientific">Coccomyxa viridis</name>
    <dbReference type="NCBI Taxonomy" id="1274662"/>
    <lineage>
        <taxon>Eukaryota</taxon>
        <taxon>Viridiplantae</taxon>
        <taxon>Chlorophyta</taxon>
        <taxon>core chlorophytes</taxon>
        <taxon>Trebouxiophyceae</taxon>
        <taxon>Trebouxiophyceae incertae sedis</taxon>
        <taxon>Coccomyxaceae</taxon>
        <taxon>Coccomyxa</taxon>
    </lineage>
</organism>
<proteinExistence type="predicted"/>
<accession>A0AAV1I7S2</accession>
<evidence type="ECO:0000256" key="1">
    <source>
        <dbReference type="SAM" id="MobiDB-lite"/>
    </source>
</evidence>
<reference evidence="2 3" key="1">
    <citation type="submission" date="2023-10" db="EMBL/GenBank/DDBJ databases">
        <authorList>
            <person name="Maclean D."/>
            <person name="Macfadyen A."/>
        </authorList>
    </citation>
    <scope>NUCLEOTIDE SEQUENCE [LARGE SCALE GENOMIC DNA]</scope>
</reference>
<dbReference type="Proteomes" id="UP001314263">
    <property type="component" value="Unassembled WGS sequence"/>
</dbReference>
<name>A0AAV1I7S2_9CHLO</name>
<protein>
    <recommendedName>
        <fullName evidence="4">Transmembrane protein</fullName>
    </recommendedName>
</protein>
<feature type="compositionally biased region" description="Polar residues" evidence="1">
    <location>
        <begin position="285"/>
        <end position="305"/>
    </location>
</feature>
<dbReference type="EMBL" id="CAUYUE010000007">
    <property type="protein sequence ID" value="CAK0782936.1"/>
    <property type="molecule type" value="Genomic_DNA"/>
</dbReference>
<feature type="compositionally biased region" description="Low complexity" evidence="1">
    <location>
        <begin position="211"/>
        <end position="241"/>
    </location>
</feature>
<keyword evidence="3" id="KW-1185">Reference proteome</keyword>
<feature type="compositionally biased region" description="Basic and acidic residues" evidence="1">
    <location>
        <begin position="448"/>
        <end position="463"/>
    </location>
</feature>
<feature type="region of interest" description="Disordered" evidence="1">
    <location>
        <begin position="436"/>
        <end position="467"/>
    </location>
</feature>
<dbReference type="AlphaFoldDB" id="A0AAV1I7S2"/>
<feature type="region of interest" description="Disordered" evidence="1">
    <location>
        <begin position="379"/>
        <end position="423"/>
    </location>
</feature>
<sequence length="698" mass="74139">MARASPDKGNAALSRTAAQLSRCFRTNIVPPEVAGPLNAVFPEALLLSVAVPSVGLSDELLLNVGNFLEVEHPKVTLLALSASVAGSCYTNNAAVDHSIPPEQPSECPRFLDAELAKERCNAEVVLCCPIPMSTAGVLARSSEASSPQDDCLGVISLGLRGVSSSVNRYKGELHTLALLLAETIRRDSQDLVRDVCKHQLGGPGPWPPEEPLSSLDLSTSCSTEGGKHSSSGGDPPSGGLPQLVSQPRDVPGPGSAGADEHSSGAPERQGSQGGGGAQMQPRGGNSQHRQSLQREPNGWDPNQSKGGVKDARREQCLPEMDDTAMERMSSLNRARIPDFTPEAGRSTEEGQRKRSEELQVRADMLNTYDAKAAGCTASAFEASRDGSSSLGRSDSSTGSSMFSSRSSSSGSSPCSSTGSGSLLGSASPSVGSLFGSGKAPGLANEHSMTGDKLTDNKRNKSELEVGEGGDGKFCAKASKATNMARWPLMSFRDPSLERAYNVWHARQRWQMDAAGFLSLALLSVYFAIPTSPHMAYPWRSTVFATCQHLLPLMTMAGCMPWYLRNRELVLGMYLAVSAVVTVYSPHREALQPESQSALASLVWFSCAQSAEPIMLKGILFALRFRATLVVQALCVVIAASRAPRICSACCSAFMSPASCLLQAWATQVVFGCGVPAAVSYFAENSYRQAYEERHLHGM</sequence>
<feature type="compositionally biased region" description="Basic and acidic residues" evidence="1">
    <location>
        <begin position="307"/>
        <end position="316"/>
    </location>
</feature>
<gene>
    <name evidence="2" type="ORF">CVIRNUC_006131</name>
</gene>
<evidence type="ECO:0000313" key="2">
    <source>
        <dbReference type="EMBL" id="CAK0782936.1"/>
    </source>
</evidence>
<feature type="region of interest" description="Disordered" evidence="1">
    <location>
        <begin position="201"/>
        <end position="360"/>
    </location>
</feature>
<feature type="compositionally biased region" description="Low complexity" evidence="1">
    <location>
        <begin position="385"/>
        <end position="423"/>
    </location>
</feature>